<comment type="caution">
    <text evidence="1">The sequence shown here is derived from an EMBL/GenBank/DDBJ whole genome shotgun (WGS) entry which is preliminary data.</text>
</comment>
<protein>
    <submittedName>
        <fullName evidence="1">Uncharacterized protein</fullName>
    </submittedName>
</protein>
<reference evidence="1 2" key="1">
    <citation type="journal article" date="2019" name="Commun. Biol.">
        <title>The bagworm genome reveals a unique fibroin gene that provides high tensile strength.</title>
        <authorList>
            <person name="Kono N."/>
            <person name="Nakamura H."/>
            <person name="Ohtoshi R."/>
            <person name="Tomita M."/>
            <person name="Numata K."/>
            <person name="Arakawa K."/>
        </authorList>
    </citation>
    <scope>NUCLEOTIDE SEQUENCE [LARGE SCALE GENOMIC DNA]</scope>
</reference>
<evidence type="ECO:0000313" key="1">
    <source>
        <dbReference type="EMBL" id="GBP16562.1"/>
    </source>
</evidence>
<dbReference type="Proteomes" id="UP000299102">
    <property type="component" value="Unassembled WGS sequence"/>
</dbReference>
<dbReference type="EMBL" id="BGZK01000080">
    <property type="protein sequence ID" value="GBP16562.1"/>
    <property type="molecule type" value="Genomic_DNA"/>
</dbReference>
<proteinExistence type="predicted"/>
<dbReference type="AlphaFoldDB" id="A0A4C1TRE4"/>
<gene>
    <name evidence="1" type="ORF">EVAR_19360_1</name>
</gene>
<organism evidence="1 2">
    <name type="scientific">Eumeta variegata</name>
    <name type="common">Bagworm moth</name>
    <name type="synonym">Eumeta japonica</name>
    <dbReference type="NCBI Taxonomy" id="151549"/>
    <lineage>
        <taxon>Eukaryota</taxon>
        <taxon>Metazoa</taxon>
        <taxon>Ecdysozoa</taxon>
        <taxon>Arthropoda</taxon>
        <taxon>Hexapoda</taxon>
        <taxon>Insecta</taxon>
        <taxon>Pterygota</taxon>
        <taxon>Neoptera</taxon>
        <taxon>Endopterygota</taxon>
        <taxon>Lepidoptera</taxon>
        <taxon>Glossata</taxon>
        <taxon>Ditrysia</taxon>
        <taxon>Tineoidea</taxon>
        <taxon>Psychidae</taxon>
        <taxon>Oiketicinae</taxon>
        <taxon>Eumeta</taxon>
    </lineage>
</organism>
<name>A0A4C1TRE4_EUMVA</name>
<sequence>MWFKDVEEVFVGYEKAVDATSKCENPPRPVQVASLWRNPHGFSELLRRERRVQYNARNSAAVNYTLYNVGETGGHVYLATNVWGQIVLSGGGEEPGALQAKDKSQVLTCRYTRAINYCRDGGDIVPAP</sequence>
<accession>A0A4C1TRE4</accession>
<keyword evidence="2" id="KW-1185">Reference proteome</keyword>
<evidence type="ECO:0000313" key="2">
    <source>
        <dbReference type="Proteomes" id="UP000299102"/>
    </source>
</evidence>